<dbReference type="InterPro" id="IPR033844">
    <property type="entry name" value="ASRGL1_meta"/>
</dbReference>
<protein>
    <submittedName>
        <fullName evidence="6 7">Isoaspartyl peptidase/L-asparaginase-like isoform X1</fullName>
    </submittedName>
</protein>
<dbReference type="SUPFAM" id="SSF56235">
    <property type="entry name" value="N-terminal nucleophile aminohydrolases (Ntn hydrolases)"/>
    <property type="match status" value="1"/>
</dbReference>
<dbReference type="GeneID" id="106467449"/>
<evidence type="ECO:0000313" key="5">
    <source>
        <dbReference type="Proteomes" id="UP000694941"/>
    </source>
</evidence>
<keyword evidence="5" id="KW-1185">Reference proteome</keyword>
<comment type="catalytic activity">
    <reaction evidence="1">
        <text>Cleavage of a beta-linked Asp residue from the N-terminus of a polypeptide.</text>
        <dbReference type="EC" id="3.4.19.5"/>
    </reaction>
</comment>
<evidence type="ECO:0000256" key="1">
    <source>
        <dbReference type="ARBA" id="ARBA00000306"/>
    </source>
</evidence>
<evidence type="ECO:0000313" key="9">
    <source>
        <dbReference type="RefSeq" id="XP_022251342.1"/>
    </source>
</evidence>
<evidence type="ECO:0000256" key="4">
    <source>
        <dbReference type="SAM" id="MobiDB-lite"/>
    </source>
</evidence>
<proteinExistence type="inferred from homology"/>
<evidence type="ECO:0000256" key="2">
    <source>
        <dbReference type="ARBA" id="ARBA00010872"/>
    </source>
</evidence>
<dbReference type="PANTHER" id="PTHR10188">
    <property type="entry name" value="L-ASPARAGINASE"/>
    <property type="match status" value="1"/>
</dbReference>
<evidence type="ECO:0000313" key="7">
    <source>
        <dbReference type="RefSeq" id="XP_022251340.1"/>
    </source>
</evidence>
<dbReference type="CDD" id="cd04702">
    <property type="entry name" value="ASRGL1_like"/>
    <property type="match status" value="1"/>
</dbReference>
<evidence type="ECO:0000313" key="6">
    <source>
        <dbReference type="RefSeq" id="XP_013783252.1"/>
    </source>
</evidence>
<dbReference type="RefSeq" id="XP_013783252.1">
    <property type="nucleotide sequence ID" value="XM_013927798.2"/>
</dbReference>
<dbReference type="RefSeq" id="XP_022251340.1">
    <property type="nucleotide sequence ID" value="XM_022395632.1"/>
</dbReference>
<feature type="compositionally biased region" description="Polar residues" evidence="4">
    <location>
        <begin position="10"/>
        <end position="21"/>
    </location>
</feature>
<dbReference type="Gene3D" id="3.60.20.30">
    <property type="entry name" value="(Glycosyl)asparaginase"/>
    <property type="match status" value="1"/>
</dbReference>
<sequence>MSVSVRLRNSPINSPKSSPCTSPRFLHKHPRSPAARRSIMPVVVIHGGAAVVSPDKVQLKLEGVKRAANIGYEVLQSSNGTALDAVEAAVKVMEDDPVFNAGFGASLTLTEKIELDALIMEGTRMKAGAVAGVSKVANPVTLSRHIMEKSEHVLMIGDGAHKFADEVGMPATKPEALVTEYACERLNYFKSFMTAVNSGMGKSSDHDTVGAVAVDSAGHVACATSTGGITAKQEGRVGDSPCVGSGGFADDFIGAVSTTGHGEAIMRVCLARHITGLMQQGMKAQEAAVAGLEYMKNRVQGYGGVVVVSNKGDIGVHFTTECMAWAYRKGSVVHYGIQPDDDLTEDGSSDSSPL</sequence>
<gene>
    <name evidence="6 7 8 9" type="primary">LOC106467449</name>
</gene>
<dbReference type="Pfam" id="PF01112">
    <property type="entry name" value="Asparaginase_2"/>
    <property type="match status" value="1"/>
</dbReference>
<dbReference type="PANTHER" id="PTHR10188:SF43">
    <property type="entry name" value="ASPARAGINASE (EUROFUNG)"/>
    <property type="match status" value="1"/>
</dbReference>
<dbReference type="Proteomes" id="UP000694941">
    <property type="component" value="Unplaced"/>
</dbReference>
<dbReference type="RefSeq" id="XP_022251342.1">
    <property type="nucleotide sequence ID" value="XM_022395634.1"/>
</dbReference>
<dbReference type="InterPro" id="IPR000246">
    <property type="entry name" value="Peptidase_T2"/>
</dbReference>
<reference evidence="6 7" key="1">
    <citation type="submission" date="2025-05" db="UniProtKB">
        <authorList>
            <consortium name="RefSeq"/>
        </authorList>
    </citation>
    <scope>IDENTIFICATION</scope>
    <source>
        <tissue evidence="6 7">Muscle</tissue>
    </source>
</reference>
<evidence type="ECO:0000313" key="8">
    <source>
        <dbReference type="RefSeq" id="XP_022251341.1"/>
    </source>
</evidence>
<feature type="region of interest" description="Disordered" evidence="4">
    <location>
        <begin position="1"/>
        <end position="33"/>
    </location>
</feature>
<comment type="catalytic activity">
    <reaction evidence="3">
        <text>L-asparagine + H2O = L-aspartate + NH4(+)</text>
        <dbReference type="Rhea" id="RHEA:21016"/>
        <dbReference type="ChEBI" id="CHEBI:15377"/>
        <dbReference type="ChEBI" id="CHEBI:28938"/>
        <dbReference type="ChEBI" id="CHEBI:29991"/>
        <dbReference type="ChEBI" id="CHEBI:58048"/>
        <dbReference type="EC" id="3.5.1.1"/>
    </reaction>
</comment>
<comment type="similarity">
    <text evidence="2">Belongs to the Ntn-hydrolase family.</text>
</comment>
<name>A0ABM1T636_LIMPO</name>
<dbReference type="InterPro" id="IPR029055">
    <property type="entry name" value="Ntn_hydrolases_N"/>
</dbReference>
<organism evidence="5 9">
    <name type="scientific">Limulus polyphemus</name>
    <name type="common">Atlantic horseshoe crab</name>
    <dbReference type="NCBI Taxonomy" id="6850"/>
    <lineage>
        <taxon>Eukaryota</taxon>
        <taxon>Metazoa</taxon>
        <taxon>Ecdysozoa</taxon>
        <taxon>Arthropoda</taxon>
        <taxon>Chelicerata</taxon>
        <taxon>Merostomata</taxon>
        <taxon>Xiphosura</taxon>
        <taxon>Limulidae</taxon>
        <taxon>Limulus</taxon>
    </lineage>
</organism>
<evidence type="ECO:0000256" key="3">
    <source>
        <dbReference type="ARBA" id="ARBA00049366"/>
    </source>
</evidence>
<accession>A0ABM1T636</accession>
<dbReference type="RefSeq" id="XP_022251341.1">
    <property type="nucleotide sequence ID" value="XM_022395633.1"/>
</dbReference>